<name>A0A182SVF0_9DIPT</name>
<evidence type="ECO:0000256" key="7">
    <source>
        <dbReference type="ARBA" id="ARBA00023015"/>
    </source>
</evidence>
<evidence type="ECO:0000313" key="11">
    <source>
        <dbReference type="EnsemblMetazoa" id="AMAM014225-PA"/>
    </source>
</evidence>
<dbReference type="PANTHER" id="PTHR10816:SF15">
    <property type="entry name" value="MYELIN TRANSCRIPTION FACTOR 1-LIKE PROTEIN"/>
    <property type="match status" value="1"/>
</dbReference>
<proteinExistence type="inferred from homology"/>
<dbReference type="Pfam" id="PF01530">
    <property type="entry name" value="zf-C2HC"/>
    <property type="match status" value="1"/>
</dbReference>
<dbReference type="GO" id="GO:0007399">
    <property type="term" value="P:nervous system development"/>
    <property type="evidence" value="ECO:0007669"/>
    <property type="project" value="UniProtKB-KW"/>
</dbReference>
<comment type="subcellular location">
    <subcellularLocation>
        <location evidence="1">Nucleus</location>
    </subcellularLocation>
</comment>
<evidence type="ECO:0000313" key="12">
    <source>
        <dbReference type="Proteomes" id="UP000075901"/>
    </source>
</evidence>
<keyword evidence="6" id="KW-0862">Zinc</keyword>
<dbReference type="Proteomes" id="UP000075901">
    <property type="component" value="Unassembled WGS sequence"/>
</dbReference>
<keyword evidence="4" id="KW-0677">Repeat</keyword>
<feature type="compositionally biased region" description="Gly residues" evidence="10">
    <location>
        <begin position="218"/>
        <end position="230"/>
    </location>
</feature>
<keyword evidence="9" id="KW-0539">Nucleus</keyword>
<dbReference type="PANTHER" id="PTHR10816">
    <property type="entry name" value="MYELIN TRANSCRIPTION FACTOR 1-RELATED"/>
    <property type="match status" value="1"/>
</dbReference>
<evidence type="ECO:0000256" key="8">
    <source>
        <dbReference type="ARBA" id="ARBA00023163"/>
    </source>
</evidence>
<dbReference type="SUPFAM" id="SSF103637">
    <property type="entry name" value="CCHHC domain"/>
    <property type="match status" value="1"/>
</dbReference>
<keyword evidence="5" id="KW-0863">Zinc-finger</keyword>
<dbReference type="GO" id="GO:0000978">
    <property type="term" value="F:RNA polymerase II cis-regulatory region sequence-specific DNA binding"/>
    <property type="evidence" value="ECO:0007669"/>
    <property type="project" value="TreeGrafter"/>
</dbReference>
<evidence type="ECO:0000256" key="4">
    <source>
        <dbReference type="ARBA" id="ARBA00022737"/>
    </source>
</evidence>
<dbReference type="FunFam" id="4.10.320.30:FF:000001">
    <property type="entry name" value="Myelin transcription factor 1-like, a"/>
    <property type="match status" value="1"/>
</dbReference>
<evidence type="ECO:0008006" key="13">
    <source>
        <dbReference type="Google" id="ProtNLM"/>
    </source>
</evidence>
<feature type="region of interest" description="Disordered" evidence="10">
    <location>
        <begin position="52"/>
        <end position="80"/>
    </location>
</feature>
<dbReference type="GO" id="GO:0008270">
    <property type="term" value="F:zinc ion binding"/>
    <property type="evidence" value="ECO:0007669"/>
    <property type="project" value="UniProtKB-KW"/>
</dbReference>
<reference evidence="12" key="1">
    <citation type="submission" date="2013-09" db="EMBL/GenBank/DDBJ databases">
        <title>The Genome Sequence of Anopheles maculatus species B.</title>
        <authorList>
            <consortium name="The Broad Institute Genomics Platform"/>
            <person name="Neafsey D.E."/>
            <person name="Besansky N."/>
            <person name="Howell P."/>
            <person name="Walton C."/>
            <person name="Young S.K."/>
            <person name="Zeng Q."/>
            <person name="Gargeya S."/>
            <person name="Fitzgerald M."/>
            <person name="Haas B."/>
            <person name="Abouelleil A."/>
            <person name="Allen A.W."/>
            <person name="Alvarado L."/>
            <person name="Arachchi H.M."/>
            <person name="Berlin A.M."/>
            <person name="Chapman S.B."/>
            <person name="Gainer-Dewar J."/>
            <person name="Goldberg J."/>
            <person name="Griggs A."/>
            <person name="Gujja S."/>
            <person name="Hansen M."/>
            <person name="Howarth C."/>
            <person name="Imamovic A."/>
            <person name="Ireland A."/>
            <person name="Larimer J."/>
            <person name="McCowan C."/>
            <person name="Murphy C."/>
            <person name="Pearson M."/>
            <person name="Poon T.W."/>
            <person name="Priest M."/>
            <person name="Roberts A."/>
            <person name="Saif S."/>
            <person name="Shea T."/>
            <person name="Sisk P."/>
            <person name="Sykes S."/>
            <person name="Wortman J."/>
            <person name="Nusbaum C."/>
            <person name="Birren B."/>
        </authorList>
    </citation>
    <scope>NUCLEOTIDE SEQUENCE [LARGE SCALE GENOMIC DNA]</scope>
    <source>
        <strain evidence="12">maculatus3</strain>
    </source>
</reference>
<dbReference type="Gene3D" id="4.10.320.30">
    <property type="match status" value="1"/>
</dbReference>
<dbReference type="InterPro" id="IPR036060">
    <property type="entry name" value="Znf_C2H2C_sf"/>
</dbReference>
<dbReference type="AlphaFoldDB" id="A0A182SVF0"/>
<dbReference type="PROSITE" id="PS51802">
    <property type="entry name" value="ZF_CCHHC"/>
    <property type="match status" value="1"/>
</dbReference>
<feature type="region of interest" description="Disordered" evidence="10">
    <location>
        <begin position="101"/>
        <end position="133"/>
    </location>
</feature>
<keyword evidence="12" id="KW-1185">Reference proteome</keyword>
<evidence type="ECO:0000256" key="10">
    <source>
        <dbReference type="SAM" id="MobiDB-lite"/>
    </source>
</evidence>
<comment type="similarity">
    <text evidence="2">Belongs to the MYT1 family.</text>
</comment>
<feature type="region of interest" description="Disordered" evidence="10">
    <location>
        <begin position="158"/>
        <end position="239"/>
    </location>
</feature>
<evidence type="ECO:0000256" key="9">
    <source>
        <dbReference type="ARBA" id="ARBA00023242"/>
    </source>
</evidence>
<accession>A0A182SVF0</accession>
<feature type="region of interest" description="Disordered" evidence="10">
    <location>
        <begin position="279"/>
        <end position="301"/>
    </location>
</feature>
<evidence type="ECO:0000256" key="3">
    <source>
        <dbReference type="ARBA" id="ARBA00022723"/>
    </source>
</evidence>
<sequence>MHILENGGTIEQAKAAMAQAAAGKFEPFTCPTPGCDGNGHVDGTFSTHRTVASCPTAQGGPGQAPSSKKPRYGDTDTVLGGLGPVASKSFNDLATGYSQSVKGGLMSGPGSLLVGPPPPPPPPPPPTSAPLPVQVPSALGVLASGGVPISLMHGVHGGVPNHCGPGTAPDHHAQQQQQQQQLHHHHHHHNHHTGSSGDRVTGNGGGVGVPIAPNPTNTGGGTGADPGAGAGVPPDTGTNVATEDILALDEEITELKRENARVELQMLRLKSNINAMESQLNNNNNNNHEPKLLEIGTRGIT</sequence>
<evidence type="ECO:0000256" key="2">
    <source>
        <dbReference type="ARBA" id="ARBA00010194"/>
    </source>
</evidence>
<dbReference type="EnsemblMetazoa" id="AMAM014225-RA">
    <property type="protein sequence ID" value="AMAM014225-PA"/>
    <property type="gene ID" value="AMAM014225"/>
</dbReference>
<keyword evidence="8" id="KW-0804">Transcription</keyword>
<dbReference type="GO" id="GO:0005634">
    <property type="term" value="C:nucleus"/>
    <property type="evidence" value="ECO:0007669"/>
    <property type="project" value="UniProtKB-SubCell"/>
</dbReference>
<evidence type="ECO:0000256" key="5">
    <source>
        <dbReference type="ARBA" id="ARBA00022771"/>
    </source>
</evidence>
<reference evidence="11" key="2">
    <citation type="submission" date="2020-05" db="UniProtKB">
        <authorList>
            <consortium name="EnsemblMetazoa"/>
        </authorList>
    </citation>
    <scope>IDENTIFICATION</scope>
    <source>
        <strain evidence="11">maculatus3</strain>
    </source>
</reference>
<feature type="compositionally biased region" description="Basic residues" evidence="10">
    <location>
        <begin position="182"/>
        <end position="192"/>
    </location>
</feature>
<evidence type="ECO:0000256" key="6">
    <source>
        <dbReference type="ARBA" id="ARBA00022833"/>
    </source>
</evidence>
<feature type="compositionally biased region" description="Pro residues" evidence="10">
    <location>
        <begin position="115"/>
        <end position="129"/>
    </location>
</feature>
<keyword evidence="3" id="KW-0479">Metal-binding</keyword>
<evidence type="ECO:0000256" key="1">
    <source>
        <dbReference type="ARBA" id="ARBA00004123"/>
    </source>
</evidence>
<dbReference type="GO" id="GO:0000981">
    <property type="term" value="F:DNA-binding transcription factor activity, RNA polymerase II-specific"/>
    <property type="evidence" value="ECO:0007669"/>
    <property type="project" value="TreeGrafter"/>
</dbReference>
<dbReference type="VEuPathDB" id="VectorBase:AMAM014225"/>
<protein>
    <recommendedName>
        <fullName evidence="13">Myelin transcription factor 1 domain-containing protein</fullName>
    </recommendedName>
</protein>
<keyword evidence="7" id="KW-0805">Transcription regulation</keyword>
<dbReference type="InterPro" id="IPR002515">
    <property type="entry name" value="Znf_C2H2C"/>
</dbReference>
<organism evidence="11 12">
    <name type="scientific">Anopheles maculatus</name>
    <dbReference type="NCBI Taxonomy" id="74869"/>
    <lineage>
        <taxon>Eukaryota</taxon>
        <taxon>Metazoa</taxon>
        <taxon>Ecdysozoa</taxon>
        <taxon>Arthropoda</taxon>
        <taxon>Hexapoda</taxon>
        <taxon>Insecta</taxon>
        <taxon>Pterygota</taxon>
        <taxon>Neoptera</taxon>
        <taxon>Endopterygota</taxon>
        <taxon>Diptera</taxon>
        <taxon>Nematocera</taxon>
        <taxon>Culicoidea</taxon>
        <taxon>Culicidae</taxon>
        <taxon>Anophelinae</taxon>
        <taxon>Anopheles</taxon>
        <taxon>Anopheles maculatus group</taxon>
    </lineage>
</organism>